<evidence type="ECO:0000313" key="1">
    <source>
        <dbReference type="EMBL" id="KAK8897582.1"/>
    </source>
</evidence>
<dbReference type="Proteomes" id="UP001470230">
    <property type="component" value="Unassembled WGS sequence"/>
</dbReference>
<organism evidence="1 2">
    <name type="scientific">Tritrichomonas musculus</name>
    <dbReference type="NCBI Taxonomy" id="1915356"/>
    <lineage>
        <taxon>Eukaryota</taxon>
        <taxon>Metamonada</taxon>
        <taxon>Parabasalia</taxon>
        <taxon>Tritrichomonadida</taxon>
        <taxon>Tritrichomonadidae</taxon>
        <taxon>Tritrichomonas</taxon>
    </lineage>
</organism>
<evidence type="ECO:0008006" key="3">
    <source>
        <dbReference type="Google" id="ProtNLM"/>
    </source>
</evidence>
<sequence>EVEDQSGDKIAKAISDILKICNQHSITISCIVSDNAASLKSAITSNDPKKEFTLKALIVMEVLRCSFAAHTSQLSVKDLISTIPFLEEYLSKSSIY</sequence>
<gene>
    <name evidence="1" type="ORF">M9Y10_015541</name>
</gene>
<evidence type="ECO:0000313" key="2">
    <source>
        <dbReference type="Proteomes" id="UP001470230"/>
    </source>
</evidence>
<feature type="non-terminal residue" evidence="1">
    <location>
        <position position="1"/>
    </location>
</feature>
<reference evidence="1 2" key="1">
    <citation type="submission" date="2024-04" db="EMBL/GenBank/DDBJ databases">
        <title>Tritrichomonas musculus Genome.</title>
        <authorList>
            <person name="Alves-Ferreira E."/>
            <person name="Grigg M."/>
            <person name="Lorenzi H."/>
            <person name="Galac M."/>
        </authorList>
    </citation>
    <scope>NUCLEOTIDE SEQUENCE [LARGE SCALE GENOMIC DNA]</scope>
    <source>
        <strain evidence="1 2">EAF2021</strain>
    </source>
</reference>
<dbReference type="EMBL" id="JAPFFF010000002">
    <property type="protein sequence ID" value="KAK8897582.1"/>
    <property type="molecule type" value="Genomic_DNA"/>
</dbReference>
<accession>A0ABR2L327</accession>
<protein>
    <recommendedName>
        <fullName evidence="3">DUF659 domain-containing protein</fullName>
    </recommendedName>
</protein>
<keyword evidence="2" id="KW-1185">Reference proteome</keyword>
<name>A0ABR2L327_9EUKA</name>
<comment type="caution">
    <text evidence="1">The sequence shown here is derived from an EMBL/GenBank/DDBJ whole genome shotgun (WGS) entry which is preliminary data.</text>
</comment>
<proteinExistence type="predicted"/>